<dbReference type="PANTHER" id="PTHR13887:SF14">
    <property type="entry name" value="DISULFIDE BOND FORMATION PROTEIN D"/>
    <property type="match status" value="1"/>
</dbReference>
<dbReference type="InterPro" id="IPR036249">
    <property type="entry name" value="Thioredoxin-like_sf"/>
</dbReference>
<name>A0A1H9JK87_9HYPH</name>
<gene>
    <name evidence="7" type="ORF">SAMN05216548_108157</name>
</gene>
<dbReference type="AlphaFoldDB" id="A0A1H9JK87"/>
<dbReference type="Proteomes" id="UP000199647">
    <property type="component" value="Unassembled WGS sequence"/>
</dbReference>
<keyword evidence="2" id="KW-0560">Oxidoreductase</keyword>
<evidence type="ECO:0000256" key="1">
    <source>
        <dbReference type="ARBA" id="ARBA00022729"/>
    </source>
</evidence>
<evidence type="ECO:0000256" key="2">
    <source>
        <dbReference type="ARBA" id="ARBA00023002"/>
    </source>
</evidence>
<dbReference type="Pfam" id="PF18312">
    <property type="entry name" value="ScsC_N"/>
    <property type="match status" value="1"/>
</dbReference>
<evidence type="ECO:0000313" key="7">
    <source>
        <dbReference type="EMBL" id="SEQ87217.1"/>
    </source>
</evidence>
<evidence type="ECO:0000259" key="6">
    <source>
        <dbReference type="PROSITE" id="PS51352"/>
    </source>
</evidence>
<feature type="chain" id="PRO_5011703680" evidence="5">
    <location>
        <begin position="25"/>
        <end position="252"/>
    </location>
</feature>
<dbReference type="InterPro" id="IPR013766">
    <property type="entry name" value="Thioredoxin_domain"/>
</dbReference>
<dbReference type="Pfam" id="PF01323">
    <property type="entry name" value="DSBA"/>
    <property type="match status" value="1"/>
</dbReference>
<evidence type="ECO:0000313" key="8">
    <source>
        <dbReference type="Proteomes" id="UP000199647"/>
    </source>
</evidence>
<dbReference type="SUPFAM" id="SSF52833">
    <property type="entry name" value="Thioredoxin-like"/>
    <property type="match status" value="1"/>
</dbReference>
<keyword evidence="8" id="KW-1185">Reference proteome</keyword>
<sequence length="252" mass="27117">MRRLLNIVAAGALAASLAPLPAMAETSAPQKSEIEGIVHDYLLAHPEVIAQAIQKLQTRQQEQEKDQQTQAIAGLHDKIFDSTNQAVIGNPKGKVTLVEFFDYNCGYCKHSLPDMQALVKANPDLRVVMKEFPILSQGSLDAARISVAVKDLFPDEYPRFHVELLGRNGNASTQKALAVAKDLGLDTAALQKQAAKPEVDQNFAEVRQIADALGISGTPSWVIGNEEISGAVGFDALQEKIAAVRSCGNTSC</sequence>
<organism evidence="7 8">
    <name type="scientific">Faunimonas pinastri</name>
    <dbReference type="NCBI Taxonomy" id="1855383"/>
    <lineage>
        <taxon>Bacteria</taxon>
        <taxon>Pseudomonadati</taxon>
        <taxon>Pseudomonadota</taxon>
        <taxon>Alphaproteobacteria</taxon>
        <taxon>Hyphomicrobiales</taxon>
        <taxon>Afifellaceae</taxon>
        <taxon>Faunimonas</taxon>
    </lineage>
</organism>
<dbReference type="InterPro" id="IPR001853">
    <property type="entry name" value="DSBA-like_thioredoxin_dom"/>
</dbReference>
<dbReference type="InterPro" id="IPR017937">
    <property type="entry name" value="Thioredoxin_CS"/>
</dbReference>
<protein>
    <submittedName>
        <fullName evidence="7">Protein-disulfide isomerase</fullName>
    </submittedName>
</protein>
<dbReference type="OrthoDB" id="9780147at2"/>
<dbReference type="PROSITE" id="PS00194">
    <property type="entry name" value="THIOREDOXIN_1"/>
    <property type="match status" value="1"/>
</dbReference>
<dbReference type="InterPro" id="IPR041205">
    <property type="entry name" value="ScsC_N"/>
</dbReference>
<proteinExistence type="predicted"/>
<dbReference type="PANTHER" id="PTHR13887">
    <property type="entry name" value="GLUTATHIONE S-TRANSFERASE KAPPA"/>
    <property type="match status" value="1"/>
</dbReference>
<keyword evidence="3" id="KW-1015">Disulfide bond</keyword>
<keyword evidence="1 5" id="KW-0732">Signal</keyword>
<evidence type="ECO:0000256" key="5">
    <source>
        <dbReference type="SAM" id="SignalP"/>
    </source>
</evidence>
<dbReference type="RefSeq" id="WP_092496919.1">
    <property type="nucleotide sequence ID" value="NZ_FOFG01000008.1"/>
</dbReference>
<evidence type="ECO:0000256" key="4">
    <source>
        <dbReference type="ARBA" id="ARBA00023284"/>
    </source>
</evidence>
<dbReference type="Gene3D" id="3.40.30.10">
    <property type="entry name" value="Glutaredoxin"/>
    <property type="match status" value="1"/>
</dbReference>
<dbReference type="CDD" id="cd03023">
    <property type="entry name" value="DsbA_Com1_like"/>
    <property type="match status" value="1"/>
</dbReference>
<dbReference type="STRING" id="1855383.SAMN05216548_108157"/>
<keyword evidence="4" id="KW-0676">Redox-active center</keyword>
<dbReference type="EMBL" id="FOFG01000008">
    <property type="protein sequence ID" value="SEQ87217.1"/>
    <property type="molecule type" value="Genomic_DNA"/>
</dbReference>
<feature type="domain" description="Thioredoxin" evidence="6">
    <location>
        <begin position="73"/>
        <end position="246"/>
    </location>
</feature>
<feature type="signal peptide" evidence="5">
    <location>
        <begin position="1"/>
        <end position="24"/>
    </location>
</feature>
<dbReference type="PROSITE" id="PS51352">
    <property type="entry name" value="THIOREDOXIN_2"/>
    <property type="match status" value="1"/>
</dbReference>
<keyword evidence="7" id="KW-0413">Isomerase</keyword>
<reference evidence="7 8" key="1">
    <citation type="submission" date="2016-10" db="EMBL/GenBank/DDBJ databases">
        <authorList>
            <person name="de Groot N.N."/>
        </authorList>
    </citation>
    <scope>NUCLEOTIDE SEQUENCE [LARGE SCALE GENOMIC DNA]</scope>
    <source>
        <strain evidence="7 8">A52C2</strain>
    </source>
</reference>
<dbReference type="GO" id="GO:0016853">
    <property type="term" value="F:isomerase activity"/>
    <property type="evidence" value="ECO:0007669"/>
    <property type="project" value="UniProtKB-KW"/>
</dbReference>
<dbReference type="GO" id="GO:0015036">
    <property type="term" value="F:disulfide oxidoreductase activity"/>
    <property type="evidence" value="ECO:0007669"/>
    <property type="project" value="UniProtKB-ARBA"/>
</dbReference>
<evidence type="ECO:0000256" key="3">
    <source>
        <dbReference type="ARBA" id="ARBA00023157"/>
    </source>
</evidence>
<accession>A0A1H9JK87</accession>